<accession>A0A2S1QVK2</accession>
<proteinExistence type="predicted"/>
<dbReference type="InterPro" id="IPR011322">
    <property type="entry name" value="N-reg_PII-like_a/b"/>
</dbReference>
<gene>
    <name evidence="2" type="ORF">HYN59_04540</name>
</gene>
<dbReference type="AlphaFoldDB" id="A0A2S1QVK2"/>
<feature type="domain" description="DUF2007" evidence="1">
    <location>
        <begin position="11"/>
        <end position="69"/>
    </location>
</feature>
<keyword evidence="3" id="KW-1185">Reference proteome</keyword>
<name>A0A2S1QVK2_9FLAO</name>
<sequence length="79" mass="9045">MNPFVTAAVFTYPHEITVVKHLLQEAEITHYFENEAMAGIAPMYSHALGGIRLKVHPNDLDTVKDILDRFFYNDNLKIV</sequence>
<dbReference type="Gene3D" id="3.30.70.790">
    <property type="entry name" value="UreE, C-terminal domain"/>
    <property type="match status" value="1"/>
</dbReference>
<dbReference type="RefSeq" id="WP_108777134.1">
    <property type="nucleotide sequence ID" value="NZ_CP029186.1"/>
</dbReference>
<dbReference type="Proteomes" id="UP000244929">
    <property type="component" value="Chromosome"/>
</dbReference>
<dbReference type="Pfam" id="PF09413">
    <property type="entry name" value="DUF2007"/>
    <property type="match status" value="1"/>
</dbReference>
<evidence type="ECO:0000259" key="1">
    <source>
        <dbReference type="Pfam" id="PF09413"/>
    </source>
</evidence>
<organism evidence="2 3">
    <name type="scientific">Flavobacterium album</name>
    <dbReference type="NCBI Taxonomy" id="2175091"/>
    <lineage>
        <taxon>Bacteria</taxon>
        <taxon>Pseudomonadati</taxon>
        <taxon>Bacteroidota</taxon>
        <taxon>Flavobacteriia</taxon>
        <taxon>Flavobacteriales</taxon>
        <taxon>Flavobacteriaceae</taxon>
        <taxon>Flavobacterium</taxon>
    </lineage>
</organism>
<dbReference type="SUPFAM" id="SSF54913">
    <property type="entry name" value="GlnB-like"/>
    <property type="match status" value="1"/>
</dbReference>
<dbReference type="KEGG" id="falb:HYN59_04540"/>
<reference evidence="2 3" key="1">
    <citation type="submission" date="2018-04" db="EMBL/GenBank/DDBJ databases">
        <title>Genome sequencing of Flavobacterium sp. HYN0059.</title>
        <authorList>
            <person name="Yi H."/>
            <person name="Baek C."/>
        </authorList>
    </citation>
    <scope>NUCLEOTIDE SEQUENCE [LARGE SCALE GENOMIC DNA]</scope>
    <source>
        <strain evidence="2 3">HYN0059</strain>
    </source>
</reference>
<protein>
    <recommendedName>
        <fullName evidence="1">DUF2007 domain-containing protein</fullName>
    </recommendedName>
</protein>
<dbReference type="InterPro" id="IPR018551">
    <property type="entry name" value="DUF2007"/>
</dbReference>
<dbReference type="OrthoDB" id="8480302at2"/>
<dbReference type="EMBL" id="CP029186">
    <property type="protein sequence ID" value="AWH84428.1"/>
    <property type="molecule type" value="Genomic_DNA"/>
</dbReference>
<evidence type="ECO:0000313" key="2">
    <source>
        <dbReference type="EMBL" id="AWH84428.1"/>
    </source>
</evidence>
<evidence type="ECO:0000313" key="3">
    <source>
        <dbReference type="Proteomes" id="UP000244929"/>
    </source>
</evidence>